<proteinExistence type="predicted"/>
<evidence type="ECO:0000313" key="5">
    <source>
        <dbReference type="EMBL" id="OGL53945.1"/>
    </source>
</evidence>
<gene>
    <name evidence="5" type="ORF">A3G31_00910</name>
</gene>
<dbReference type="STRING" id="1817883.A3G31_00910"/>
<evidence type="ECO:0000256" key="2">
    <source>
        <dbReference type="ARBA" id="ARBA00023002"/>
    </source>
</evidence>
<dbReference type="EMBL" id="MGDI01000019">
    <property type="protein sequence ID" value="OGL53945.1"/>
    <property type="molecule type" value="Genomic_DNA"/>
</dbReference>
<keyword evidence="2" id="KW-0560">Oxidoreductase</keyword>
<dbReference type="Gene3D" id="3.40.50.970">
    <property type="match status" value="1"/>
</dbReference>
<comment type="cofactor">
    <cofactor evidence="1">
        <name>thiamine diphosphate</name>
        <dbReference type="ChEBI" id="CHEBI:58937"/>
    </cofactor>
</comment>
<comment type="caution">
    <text evidence="5">The sequence shown here is derived from an EMBL/GenBank/DDBJ whole genome shotgun (WGS) entry which is preliminary data.</text>
</comment>
<sequence length="327" mass="36818">MIIKEKKLELYYNMLKIRMVEETIVELYPEQQMRCPVHLCSGQEAIAAGVCANLRKEDYVMSNHRSHGHFLAKGGSLRAMMAEILGKATGCTKGKGGSMHLVDLEVNYLGSTPIVGGIIPVAVGVAFGTVMKGENRVTVVFLGDAATEEGVFCESLNFAALKKLPVVFVCENNFYSVYSPLSVRQPEERDNLSIARAFGIYSEKGDGNDVEVVDHIAGKAIEHARKCLGPSFIEFDTYRFREHCGPNYDNNLGYRSEEEFMEWYQKCPVENFEKRLLQEGILLQQQIKEFRQKIRSEIDAAINFAKESPFPEINQIYSDVYAGDELR</sequence>
<reference evidence="5 6" key="1">
    <citation type="journal article" date="2016" name="Nat. Commun.">
        <title>Thousands of microbial genomes shed light on interconnected biogeochemical processes in an aquifer system.</title>
        <authorList>
            <person name="Anantharaman K."/>
            <person name="Brown C.T."/>
            <person name="Hug L.A."/>
            <person name="Sharon I."/>
            <person name="Castelle C.J."/>
            <person name="Probst A.J."/>
            <person name="Thomas B.C."/>
            <person name="Singh A."/>
            <person name="Wilkins M.J."/>
            <person name="Karaoz U."/>
            <person name="Brodie E.L."/>
            <person name="Williams K.H."/>
            <person name="Hubbard S.S."/>
            <person name="Banfield J.F."/>
        </authorList>
    </citation>
    <scope>NUCLEOTIDE SEQUENCE [LARGE SCALE GENOMIC DNA]</scope>
</reference>
<dbReference type="Pfam" id="PF00676">
    <property type="entry name" value="E1_dh"/>
    <property type="match status" value="1"/>
</dbReference>
<dbReference type="PANTHER" id="PTHR11516:SF60">
    <property type="entry name" value="PYRUVATE DEHYDROGENASE E1 COMPONENT SUBUNIT ALPHA"/>
    <property type="match status" value="1"/>
</dbReference>
<evidence type="ECO:0000313" key="6">
    <source>
        <dbReference type="Proteomes" id="UP000178082"/>
    </source>
</evidence>
<organism evidence="5 6">
    <name type="scientific">Candidatus Schekmanbacteria bacterium RIFCSPLOWO2_12_FULL_38_15</name>
    <dbReference type="NCBI Taxonomy" id="1817883"/>
    <lineage>
        <taxon>Bacteria</taxon>
        <taxon>Candidatus Schekmaniibacteriota</taxon>
    </lineage>
</organism>
<dbReference type="AlphaFoldDB" id="A0A1F7SJK9"/>
<feature type="domain" description="Dehydrogenase E1 component" evidence="4">
    <location>
        <begin position="13"/>
        <end position="313"/>
    </location>
</feature>
<evidence type="ECO:0000259" key="4">
    <source>
        <dbReference type="Pfam" id="PF00676"/>
    </source>
</evidence>
<evidence type="ECO:0000256" key="3">
    <source>
        <dbReference type="ARBA" id="ARBA00023052"/>
    </source>
</evidence>
<dbReference type="InterPro" id="IPR001017">
    <property type="entry name" value="DH_E1"/>
</dbReference>
<dbReference type="Proteomes" id="UP000178082">
    <property type="component" value="Unassembled WGS sequence"/>
</dbReference>
<dbReference type="GO" id="GO:0006086">
    <property type="term" value="P:pyruvate decarboxylation to acetyl-CoA"/>
    <property type="evidence" value="ECO:0007669"/>
    <property type="project" value="TreeGrafter"/>
</dbReference>
<name>A0A1F7SJK9_9BACT</name>
<dbReference type="GO" id="GO:0004739">
    <property type="term" value="F:pyruvate dehydrogenase (acetyl-transferring) activity"/>
    <property type="evidence" value="ECO:0007669"/>
    <property type="project" value="TreeGrafter"/>
</dbReference>
<accession>A0A1F7SJK9</accession>
<protein>
    <submittedName>
        <fullName evidence="5">Acetoin dehydrogenase</fullName>
    </submittedName>
</protein>
<dbReference type="CDD" id="cd02000">
    <property type="entry name" value="TPP_E1_PDC_ADC_BCADC"/>
    <property type="match status" value="1"/>
</dbReference>
<dbReference type="PANTHER" id="PTHR11516">
    <property type="entry name" value="PYRUVATE DEHYDROGENASE E1 COMPONENT, ALPHA SUBUNIT BACTERIAL AND ORGANELLAR"/>
    <property type="match status" value="1"/>
</dbReference>
<evidence type="ECO:0000256" key="1">
    <source>
        <dbReference type="ARBA" id="ARBA00001964"/>
    </source>
</evidence>
<dbReference type="InterPro" id="IPR050642">
    <property type="entry name" value="PDH_E1_Alpha_Subunit"/>
</dbReference>
<dbReference type="SUPFAM" id="SSF52518">
    <property type="entry name" value="Thiamin diphosphate-binding fold (THDP-binding)"/>
    <property type="match status" value="1"/>
</dbReference>
<dbReference type="InterPro" id="IPR029061">
    <property type="entry name" value="THDP-binding"/>
</dbReference>
<keyword evidence="3" id="KW-0786">Thiamine pyrophosphate</keyword>